<dbReference type="AlphaFoldDB" id="A0A328D854"/>
<evidence type="ECO:0000313" key="2">
    <source>
        <dbReference type="EMBL" id="RAL41340.1"/>
    </source>
</evidence>
<comment type="caution">
    <text evidence="2">The sequence shown here is derived from an EMBL/GenBank/DDBJ whole genome shotgun (WGS) entry which is preliminary data.</text>
</comment>
<feature type="transmembrane region" description="Helical" evidence="1">
    <location>
        <begin position="12"/>
        <end position="32"/>
    </location>
</feature>
<feature type="transmembrane region" description="Helical" evidence="1">
    <location>
        <begin position="133"/>
        <end position="150"/>
    </location>
</feature>
<name>A0A328D854_9ASTE</name>
<dbReference type="PANTHER" id="PTHR35288:SF2">
    <property type="entry name" value="TRANSMEMBRANE PROTEIN"/>
    <property type="match status" value="1"/>
</dbReference>
<keyword evidence="3" id="KW-1185">Reference proteome</keyword>
<keyword evidence="1" id="KW-1133">Transmembrane helix</keyword>
<dbReference type="PANTHER" id="PTHR35288">
    <property type="entry name" value="TAIL FIBER"/>
    <property type="match status" value="1"/>
</dbReference>
<protein>
    <submittedName>
        <fullName evidence="2">Uncharacterized protein</fullName>
    </submittedName>
</protein>
<dbReference type="Proteomes" id="UP000249390">
    <property type="component" value="Unassembled WGS sequence"/>
</dbReference>
<reference evidence="2 3" key="1">
    <citation type="submission" date="2018-06" db="EMBL/GenBank/DDBJ databases">
        <title>The Genome of Cuscuta australis (Dodder) Provides Insight into the Evolution of Plant Parasitism.</title>
        <authorList>
            <person name="Liu H."/>
        </authorList>
    </citation>
    <scope>NUCLEOTIDE SEQUENCE [LARGE SCALE GENOMIC DNA]</scope>
    <source>
        <strain evidence="3">cv. Yunnan</strain>
        <tissue evidence="2">Vines</tissue>
    </source>
</reference>
<dbReference type="EMBL" id="NQVE01000188">
    <property type="protein sequence ID" value="RAL41340.1"/>
    <property type="molecule type" value="Genomic_DNA"/>
</dbReference>
<organism evidence="2 3">
    <name type="scientific">Cuscuta australis</name>
    <dbReference type="NCBI Taxonomy" id="267555"/>
    <lineage>
        <taxon>Eukaryota</taxon>
        <taxon>Viridiplantae</taxon>
        <taxon>Streptophyta</taxon>
        <taxon>Embryophyta</taxon>
        <taxon>Tracheophyta</taxon>
        <taxon>Spermatophyta</taxon>
        <taxon>Magnoliopsida</taxon>
        <taxon>eudicotyledons</taxon>
        <taxon>Gunneridae</taxon>
        <taxon>Pentapetalae</taxon>
        <taxon>asterids</taxon>
        <taxon>lamiids</taxon>
        <taxon>Solanales</taxon>
        <taxon>Convolvulaceae</taxon>
        <taxon>Cuscuteae</taxon>
        <taxon>Cuscuta</taxon>
        <taxon>Cuscuta subgen. Grammica</taxon>
        <taxon>Cuscuta sect. Cleistogrammica</taxon>
    </lineage>
</organism>
<evidence type="ECO:0000313" key="3">
    <source>
        <dbReference type="Proteomes" id="UP000249390"/>
    </source>
</evidence>
<keyword evidence="1" id="KW-0812">Transmembrane</keyword>
<proteinExistence type="predicted"/>
<feature type="transmembrane region" description="Helical" evidence="1">
    <location>
        <begin position="162"/>
        <end position="180"/>
    </location>
</feature>
<accession>A0A328D854</accession>
<gene>
    <name evidence="2" type="ORF">DM860_010134</name>
</gene>
<keyword evidence="1" id="KW-0472">Membrane</keyword>
<evidence type="ECO:0000256" key="1">
    <source>
        <dbReference type="SAM" id="Phobius"/>
    </source>
</evidence>
<sequence length="193" mass="21623">MASSSSKKWAKFVSQFASLLYFLVIILQVPLFRLKCRIGICRTPIEVTTYQLFASEVLPATVIKPLLYPGAIAKALLNNKPFPSYDKLLLFYNLFGTHKQTATGFSLHHLEVLVGSYMCVAGAILGLTKRRSSGRISLFGLVLIIIWGVKRETAFAIRGDETLIILPSMFLALLSALFSMRRDVRKLIRHKTS</sequence>